<gene>
    <name evidence="2" type="ORF">FHX44_112773</name>
</gene>
<organism evidence="2 3">
    <name type="scientific">Pseudonocardia hierapolitana</name>
    <dbReference type="NCBI Taxonomy" id="1128676"/>
    <lineage>
        <taxon>Bacteria</taxon>
        <taxon>Bacillati</taxon>
        <taxon>Actinomycetota</taxon>
        <taxon>Actinomycetes</taxon>
        <taxon>Pseudonocardiales</taxon>
        <taxon>Pseudonocardiaceae</taxon>
        <taxon>Pseudonocardia</taxon>
    </lineage>
</organism>
<evidence type="ECO:0000313" key="2">
    <source>
        <dbReference type="EMBL" id="TWF76875.1"/>
    </source>
</evidence>
<dbReference type="InterPro" id="IPR036661">
    <property type="entry name" value="Luciferase-like_sf"/>
</dbReference>
<accession>A0A561SPT4</accession>
<feature type="domain" description="Luciferase-like" evidence="1">
    <location>
        <begin position="11"/>
        <end position="222"/>
    </location>
</feature>
<dbReference type="Gene3D" id="3.20.20.30">
    <property type="entry name" value="Luciferase-like domain"/>
    <property type="match status" value="1"/>
</dbReference>
<dbReference type="Proteomes" id="UP000321261">
    <property type="component" value="Unassembled WGS sequence"/>
</dbReference>
<dbReference type="OrthoDB" id="5723200at2"/>
<dbReference type="PANTHER" id="PTHR30011:SF32">
    <property type="entry name" value="CONSERVED PROTEIN"/>
    <property type="match status" value="1"/>
</dbReference>
<keyword evidence="2" id="KW-0560">Oxidoreductase</keyword>
<dbReference type="InterPro" id="IPR011251">
    <property type="entry name" value="Luciferase-like_dom"/>
</dbReference>
<proteinExistence type="predicted"/>
<dbReference type="EMBL" id="VIWU01000001">
    <property type="protein sequence ID" value="TWF76875.1"/>
    <property type="molecule type" value="Genomic_DNA"/>
</dbReference>
<protein>
    <submittedName>
        <fullName evidence="2">Alkanesulfonate monooxygenase SsuD/methylene tetrahydromethanopterin reductase-like flavin-dependent oxidoreductase (Luciferase family)</fullName>
    </submittedName>
</protein>
<dbReference type="GO" id="GO:0004497">
    <property type="term" value="F:monooxygenase activity"/>
    <property type="evidence" value="ECO:0007669"/>
    <property type="project" value="UniProtKB-KW"/>
</dbReference>
<dbReference type="PANTHER" id="PTHR30011">
    <property type="entry name" value="ALKANESULFONATE MONOOXYGENASE-RELATED"/>
    <property type="match status" value="1"/>
</dbReference>
<keyword evidence="3" id="KW-1185">Reference proteome</keyword>
<evidence type="ECO:0000259" key="1">
    <source>
        <dbReference type="Pfam" id="PF00296"/>
    </source>
</evidence>
<comment type="caution">
    <text evidence="2">The sequence shown here is derived from an EMBL/GenBank/DDBJ whole genome shotgun (WGS) entry which is preliminary data.</text>
</comment>
<dbReference type="SUPFAM" id="SSF51679">
    <property type="entry name" value="Bacterial luciferase-like"/>
    <property type="match status" value="1"/>
</dbReference>
<sequence>MKIGIGLPVDDPDVLHEWAVHADAGPFSTLGLLDRLVWHNPEPLVTLAALAGVTSRIRLQTEVLLAPLRGTALLAKQVATLDRLSRGRFTLGLGIGGRADDHAAAGVDLRNRGRRLDEQLVRMRELWTGATPIGPALASPGGPELLFGAFRPAALARVARFGDGLLCAAPPSLAGDLFRAVERDWAEHGRPGRPRLVAQVNVALGPDCVADDARTAMGAYYGFTGTADRMLAGLLTTPERVRDEVRAYADLGADEVVLYCWATDVTQVDRMADLVS</sequence>
<reference evidence="2 3" key="1">
    <citation type="submission" date="2019-06" db="EMBL/GenBank/DDBJ databases">
        <title>Sequencing the genomes of 1000 actinobacteria strains.</title>
        <authorList>
            <person name="Klenk H.-P."/>
        </authorList>
    </citation>
    <scope>NUCLEOTIDE SEQUENCE [LARGE SCALE GENOMIC DNA]</scope>
    <source>
        <strain evidence="2 3">DSM 45671</strain>
    </source>
</reference>
<dbReference type="GO" id="GO:0016705">
    <property type="term" value="F:oxidoreductase activity, acting on paired donors, with incorporation or reduction of molecular oxygen"/>
    <property type="evidence" value="ECO:0007669"/>
    <property type="project" value="InterPro"/>
</dbReference>
<evidence type="ECO:0000313" key="3">
    <source>
        <dbReference type="Proteomes" id="UP000321261"/>
    </source>
</evidence>
<name>A0A561SPT4_9PSEU</name>
<dbReference type="RefSeq" id="WP_147256153.1">
    <property type="nucleotide sequence ID" value="NZ_VIWU01000001.1"/>
</dbReference>
<dbReference type="InterPro" id="IPR051260">
    <property type="entry name" value="Diverse_substr_monoxygenases"/>
</dbReference>
<dbReference type="Pfam" id="PF00296">
    <property type="entry name" value="Bac_luciferase"/>
    <property type="match status" value="1"/>
</dbReference>
<keyword evidence="2" id="KW-0503">Monooxygenase</keyword>
<dbReference type="AlphaFoldDB" id="A0A561SPT4"/>